<dbReference type="InterPro" id="IPR000719">
    <property type="entry name" value="Prot_kinase_dom"/>
</dbReference>
<dbReference type="GO" id="GO:0006914">
    <property type="term" value="P:autophagy"/>
    <property type="evidence" value="ECO:0007669"/>
    <property type="project" value="UniProtKB-ARBA"/>
</dbReference>
<dbReference type="GO" id="GO:0005524">
    <property type="term" value="F:ATP binding"/>
    <property type="evidence" value="ECO:0007669"/>
    <property type="project" value="UniProtKB-UniRule"/>
</dbReference>
<organism evidence="6 7">
    <name type="scientific">Panagrellus redivivus</name>
    <name type="common">Microworm</name>
    <dbReference type="NCBI Taxonomy" id="6233"/>
    <lineage>
        <taxon>Eukaryota</taxon>
        <taxon>Metazoa</taxon>
        <taxon>Ecdysozoa</taxon>
        <taxon>Nematoda</taxon>
        <taxon>Chromadorea</taxon>
        <taxon>Rhabditida</taxon>
        <taxon>Tylenchina</taxon>
        <taxon>Panagrolaimomorpha</taxon>
        <taxon>Panagrolaimoidea</taxon>
        <taxon>Panagrolaimidae</taxon>
        <taxon>Panagrellus</taxon>
    </lineage>
</organism>
<comment type="similarity">
    <text evidence="4">Belongs to the protein kinase superfamily.</text>
</comment>
<reference evidence="6" key="1">
    <citation type="journal article" date="2013" name="Genetics">
        <title>The draft genome and transcriptome of Panagrellus redivivus are shaped by the harsh demands of a free-living lifestyle.</title>
        <authorList>
            <person name="Srinivasan J."/>
            <person name="Dillman A.R."/>
            <person name="Macchietto M.G."/>
            <person name="Heikkinen L."/>
            <person name="Lakso M."/>
            <person name="Fracchia K.M."/>
            <person name="Antoshechkin I."/>
            <person name="Mortazavi A."/>
            <person name="Wong G."/>
            <person name="Sternberg P.W."/>
        </authorList>
    </citation>
    <scope>NUCLEOTIDE SEQUENCE [LARGE SCALE GENOMIC DNA]</scope>
    <source>
        <strain evidence="6">MT8872</strain>
    </source>
</reference>
<feature type="binding site" evidence="3">
    <location>
        <position position="112"/>
    </location>
    <ligand>
        <name>ATP</name>
        <dbReference type="ChEBI" id="CHEBI:30616"/>
    </ligand>
</feature>
<keyword evidence="6" id="KW-1185">Reference proteome</keyword>
<dbReference type="AlphaFoldDB" id="A0A7E4VYL9"/>
<keyword evidence="2 3" id="KW-0067">ATP-binding</keyword>
<evidence type="ECO:0000256" key="2">
    <source>
        <dbReference type="ARBA" id="ARBA00022840"/>
    </source>
</evidence>
<keyword evidence="4" id="KW-0723">Serine/threonine-protein kinase</keyword>
<evidence type="ECO:0000313" key="7">
    <source>
        <dbReference type="WBParaSite" id="Pan_g4441.t2"/>
    </source>
</evidence>
<evidence type="ECO:0000313" key="6">
    <source>
        <dbReference type="Proteomes" id="UP000492821"/>
    </source>
</evidence>
<evidence type="ECO:0000259" key="5">
    <source>
        <dbReference type="PROSITE" id="PS50011"/>
    </source>
</evidence>
<dbReference type="Gene3D" id="1.10.510.10">
    <property type="entry name" value="Transferase(Phosphotransferase) domain 1"/>
    <property type="match status" value="1"/>
</dbReference>
<evidence type="ECO:0000256" key="3">
    <source>
        <dbReference type="PROSITE-ProRule" id="PRU10141"/>
    </source>
</evidence>
<proteinExistence type="inferred from homology"/>
<feature type="domain" description="Protein kinase" evidence="5">
    <location>
        <begin position="82"/>
        <end position="333"/>
    </location>
</feature>
<evidence type="ECO:0000256" key="1">
    <source>
        <dbReference type="ARBA" id="ARBA00022741"/>
    </source>
</evidence>
<dbReference type="Pfam" id="PF00069">
    <property type="entry name" value="Pkinase"/>
    <property type="match status" value="1"/>
</dbReference>
<dbReference type="GO" id="GO:0004674">
    <property type="term" value="F:protein serine/threonine kinase activity"/>
    <property type="evidence" value="ECO:0007669"/>
    <property type="project" value="UniProtKB-KW"/>
</dbReference>
<dbReference type="InterPro" id="IPR008271">
    <property type="entry name" value="Ser/Thr_kinase_AS"/>
</dbReference>
<dbReference type="Proteomes" id="UP000492821">
    <property type="component" value="Unassembled WGS sequence"/>
</dbReference>
<dbReference type="GO" id="GO:0010506">
    <property type="term" value="P:regulation of autophagy"/>
    <property type="evidence" value="ECO:0007669"/>
    <property type="project" value="InterPro"/>
</dbReference>
<keyword evidence="4" id="KW-0808">Transferase</keyword>
<dbReference type="InterPro" id="IPR045269">
    <property type="entry name" value="Atg1-like"/>
</dbReference>
<dbReference type="PROSITE" id="PS00108">
    <property type="entry name" value="PROTEIN_KINASE_ST"/>
    <property type="match status" value="1"/>
</dbReference>
<keyword evidence="1 3" id="KW-0547">Nucleotide-binding</keyword>
<dbReference type="PANTHER" id="PTHR24348:SF68">
    <property type="entry name" value="SERINE_THREONINE-PROTEIN KINASE ATG1C"/>
    <property type="match status" value="1"/>
</dbReference>
<dbReference type="WBParaSite" id="Pan_g4441.t2">
    <property type="protein sequence ID" value="Pan_g4441.t2"/>
    <property type="gene ID" value="Pan_g4441"/>
</dbReference>
<dbReference type="InterPro" id="IPR017441">
    <property type="entry name" value="Protein_kinase_ATP_BS"/>
</dbReference>
<dbReference type="SMART" id="SM00220">
    <property type="entry name" value="S_TKc"/>
    <property type="match status" value="1"/>
</dbReference>
<dbReference type="PROSITE" id="PS00107">
    <property type="entry name" value="PROTEIN_KINASE_ATP"/>
    <property type="match status" value="1"/>
</dbReference>
<dbReference type="InterPro" id="IPR011009">
    <property type="entry name" value="Kinase-like_dom_sf"/>
</dbReference>
<name>A0A7E4VYL9_PANRE</name>
<protein>
    <submittedName>
        <fullName evidence="7">Protein kinase domain-containing protein</fullName>
    </submittedName>
</protein>
<dbReference type="GO" id="GO:0005737">
    <property type="term" value="C:cytoplasm"/>
    <property type="evidence" value="ECO:0007669"/>
    <property type="project" value="TreeGrafter"/>
</dbReference>
<reference evidence="7" key="2">
    <citation type="submission" date="2020-10" db="UniProtKB">
        <authorList>
            <consortium name="WormBaseParasite"/>
        </authorList>
    </citation>
    <scope>IDENTIFICATION</scope>
</reference>
<dbReference type="PROSITE" id="PS50011">
    <property type="entry name" value="PROTEIN_KINASE_DOM"/>
    <property type="match status" value="1"/>
</dbReference>
<evidence type="ECO:0000256" key="4">
    <source>
        <dbReference type="RuleBase" id="RU000304"/>
    </source>
</evidence>
<accession>A0A7E4VYL9</accession>
<dbReference type="PANTHER" id="PTHR24348">
    <property type="entry name" value="SERINE/THREONINE-PROTEIN KINASE UNC-51-RELATED"/>
    <property type="match status" value="1"/>
</dbReference>
<keyword evidence="4" id="KW-0418">Kinase</keyword>
<sequence>MKTNIGHAKNDIETAQNGSVAIYVSTNLLSSSPRFCFYPLHLSIIDDATMAESRKRGDRRAEAAESSPAKFPKSDVFKFEHYAPVRPLGQGAFGSVRLFKHVKNPNLEVAIKRIILNNVSAHSKSIIQQESSIQMYALGNRILEILNRRYFENTYEMMLEYADGGCLASASSSLAPNTLKRYFKQLMEGVQWLHNKYIVHLDLKPQNILIKSNCIKIADFGAADVCEGPNGEEKVSKAQGTEMYMAPERNGLPYLGSAADIWSCGIILVELMAGQPPWTSTNTSDFDDFNNKNVINEFWGRISMPELVLINEMLKIEPTDRINAADVLNHGNYGALIENVIDQRFAKRPMLKQRRRSAPNQVTGFSDAPLPPCRFAKSDPCADDDSSEDGKEIITTEFLINIGDPTQAMNAIMEAAELFNCQCKKRVQRTLDIEHPDSRLQFVVHTTTDLQKTRIICNRKEGTYRDYLQLFLCFKEKMLNVMA</sequence>
<dbReference type="SUPFAM" id="SSF56112">
    <property type="entry name" value="Protein kinase-like (PK-like)"/>
    <property type="match status" value="1"/>
</dbReference>